<dbReference type="AlphaFoldDB" id="B8FJD7"/>
<dbReference type="EMBL" id="CP001322">
    <property type="protein sequence ID" value="ACL05606.1"/>
    <property type="molecule type" value="Genomic_DNA"/>
</dbReference>
<accession>B8FJD7</accession>
<name>B8FJD7_DESAL</name>
<dbReference type="PANTHER" id="PTHR44591">
    <property type="entry name" value="STRESS RESPONSE REGULATOR PROTEIN 1"/>
    <property type="match status" value="1"/>
</dbReference>
<evidence type="ECO:0000256" key="3">
    <source>
        <dbReference type="PROSITE-ProRule" id="PRU00169"/>
    </source>
</evidence>
<dbReference type="SMART" id="SM00448">
    <property type="entry name" value="REC"/>
    <property type="match status" value="1"/>
</dbReference>
<evidence type="ECO:0000256" key="2">
    <source>
        <dbReference type="ARBA" id="ARBA00023012"/>
    </source>
</evidence>
<evidence type="ECO:0000313" key="6">
    <source>
        <dbReference type="Proteomes" id="UP000000739"/>
    </source>
</evidence>
<dbReference type="KEGG" id="dal:Dalk_3920"/>
<dbReference type="SUPFAM" id="SSF52172">
    <property type="entry name" value="CheY-like"/>
    <property type="match status" value="1"/>
</dbReference>
<evidence type="ECO:0000313" key="5">
    <source>
        <dbReference type="EMBL" id="ACL05606.1"/>
    </source>
</evidence>
<dbReference type="RefSeq" id="WP_015948655.1">
    <property type="nucleotide sequence ID" value="NC_011768.1"/>
</dbReference>
<dbReference type="PROSITE" id="PS50110">
    <property type="entry name" value="RESPONSE_REGULATORY"/>
    <property type="match status" value="1"/>
</dbReference>
<reference evidence="5 6" key="1">
    <citation type="journal article" date="2012" name="Environ. Microbiol.">
        <title>The genome sequence of Desulfatibacillum alkenivorans AK-01: a blueprint for anaerobic alkane oxidation.</title>
        <authorList>
            <person name="Callaghan A.V."/>
            <person name="Morris B.E."/>
            <person name="Pereira I.A."/>
            <person name="McInerney M.J."/>
            <person name="Austin R.N."/>
            <person name="Groves J.T."/>
            <person name="Kukor J.J."/>
            <person name="Suflita J.M."/>
            <person name="Young L.Y."/>
            <person name="Zylstra G.J."/>
            <person name="Wawrik B."/>
        </authorList>
    </citation>
    <scope>NUCLEOTIDE SEQUENCE [LARGE SCALE GENOMIC DNA]</scope>
    <source>
        <strain evidence="5 6">AK-01</strain>
    </source>
</reference>
<dbReference type="PANTHER" id="PTHR44591:SF14">
    <property type="entry name" value="PROTEIN PILG"/>
    <property type="match status" value="1"/>
</dbReference>
<evidence type="ECO:0000256" key="1">
    <source>
        <dbReference type="ARBA" id="ARBA00022553"/>
    </source>
</evidence>
<keyword evidence="2" id="KW-0902">Two-component regulatory system</keyword>
<dbReference type="Pfam" id="PF00072">
    <property type="entry name" value="Response_reg"/>
    <property type="match status" value="1"/>
</dbReference>
<sequence>MKKVIVADDSGTARMFIIRCLQIAGFDGAQFMEAKNGAEALTLLEQGPADLLVTDLFMPEVSGEELLLKVRGQDKFKAMPILVITSAKNPAKEQELMQGGAYAVISKPISPSIMVPILEALS</sequence>
<protein>
    <submittedName>
        <fullName evidence="5">Response regulator receiver domain protein (CheY-like)</fullName>
    </submittedName>
</protein>
<dbReference type="Proteomes" id="UP000000739">
    <property type="component" value="Chromosome"/>
</dbReference>
<keyword evidence="1 3" id="KW-0597">Phosphoprotein</keyword>
<dbReference type="eggNOG" id="COG3706">
    <property type="taxonomic scope" value="Bacteria"/>
</dbReference>
<dbReference type="HOGENOM" id="CLU_000445_69_17_7"/>
<organism evidence="5 6">
    <name type="scientific">Desulfatibacillum aliphaticivorans</name>
    <dbReference type="NCBI Taxonomy" id="218208"/>
    <lineage>
        <taxon>Bacteria</taxon>
        <taxon>Pseudomonadati</taxon>
        <taxon>Thermodesulfobacteriota</taxon>
        <taxon>Desulfobacteria</taxon>
        <taxon>Desulfobacterales</taxon>
        <taxon>Desulfatibacillaceae</taxon>
        <taxon>Desulfatibacillum</taxon>
    </lineage>
</organism>
<dbReference type="InterPro" id="IPR001789">
    <property type="entry name" value="Sig_transdc_resp-reg_receiver"/>
</dbReference>
<feature type="domain" description="Response regulatory" evidence="4">
    <location>
        <begin position="3"/>
        <end position="122"/>
    </location>
</feature>
<keyword evidence="6" id="KW-1185">Reference proteome</keyword>
<dbReference type="GO" id="GO:0000160">
    <property type="term" value="P:phosphorelay signal transduction system"/>
    <property type="evidence" value="ECO:0007669"/>
    <property type="project" value="UniProtKB-KW"/>
</dbReference>
<proteinExistence type="predicted"/>
<dbReference type="InterPro" id="IPR050595">
    <property type="entry name" value="Bact_response_regulator"/>
</dbReference>
<dbReference type="Gene3D" id="3.40.50.2300">
    <property type="match status" value="1"/>
</dbReference>
<feature type="modified residue" description="4-aspartylphosphate" evidence="3">
    <location>
        <position position="55"/>
    </location>
</feature>
<evidence type="ECO:0000259" key="4">
    <source>
        <dbReference type="PROSITE" id="PS50110"/>
    </source>
</evidence>
<dbReference type="InterPro" id="IPR011006">
    <property type="entry name" value="CheY-like_superfamily"/>
</dbReference>
<gene>
    <name evidence="5" type="ordered locus">Dalk_3920</name>
</gene>